<organism evidence="1 2">
    <name type="scientific">Corchorus olitorius</name>
    <dbReference type="NCBI Taxonomy" id="93759"/>
    <lineage>
        <taxon>Eukaryota</taxon>
        <taxon>Viridiplantae</taxon>
        <taxon>Streptophyta</taxon>
        <taxon>Embryophyta</taxon>
        <taxon>Tracheophyta</taxon>
        <taxon>Spermatophyta</taxon>
        <taxon>Magnoliopsida</taxon>
        <taxon>eudicotyledons</taxon>
        <taxon>Gunneridae</taxon>
        <taxon>Pentapetalae</taxon>
        <taxon>rosids</taxon>
        <taxon>malvids</taxon>
        <taxon>Malvales</taxon>
        <taxon>Malvaceae</taxon>
        <taxon>Grewioideae</taxon>
        <taxon>Apeibeae</taxon>
        <taxon>Corchorus</taxon>
    </lineage>
</organism>
<evidence type="ECO:0000313" key="2">
    <source>
        <dbReference type="Proteomes" id="UP000187203"/>
    </source>
</evidence>
<dbReference type="AlphaFoldDB" id="A0A1R3GD92"/>
<keyword evidence="2" id="KW-1185">Reference proteome</keyword>
<name>A0A1R3GD92_9ROSI</name>
<comment type="caution">
    <text evidence="1">The sequence shown here is derived from an EMBL/GenBank/DDBJ whole genome shotgun (WGS) entry which is preliminary data.</text>
</comment>
<reference evidence="2" key="1">
    <citation type="submission" date="2013-09" db="EMBL/GenBank/DDBJ databases">
        <title>Corchorus olitorius genome sequencing.</title>
        <authorList>
            <person name="Alam M."/>
            <person name="Haque M.S."/>
            <person name="Islam M.S."/>
            <person name="Emdad E.M."/>
            <person name="Islam M.M."/>
            <person name="Ahmed B."/>
            <person name="Halim A."/>
            <person name="Hossen Q.M.M."/>
            <person name="Hossain M.Z."/>
            <person name="Ahmed R."/>
            <person name="Khan M.M."/>
            <person name="Islam R."/>
            <person name="Rashid M.M."/>
            <person name="Khan S.A."/>
            <person name="Rahman M.S."/>
            <person name="Alam M."/>
            <person name="Yahiya A.S."/>
            <person name="Khan M.S."/>
            <person name="Azam M.S."/>
            <person name="Haque T."/>
            <person name="Lashkar M.Z.H."/>
            <person name="Akhand A.I."/>
            <person name="Morshed G."/>
            <person name="Roy S."/>
            <person name="Uddin K.S."/>
            <person name="Rabeya T."/>
            <person name="Hossain A.S."/>
            <person name="Chowdhury A."/>
            <person name="Snigdha A.R."/>
            <person name="Mortoza M.S."/>
            <person name="Matin S.A."/>
            <person name="Hoque S.M.E."/>
            <person name="Islam M.K."/>
            <person name="Roy D.K."/>
            <person name="Haider R."/>
            <person name="Moosa M.M."/>
            <person name="Elias S.M."/>
            <person name="Hasan A.M."/>
            <person name="Jahan S."/>
            <person name="Shafiuddin M."/>
            <person name="Mahmood N."/>
            <person name="Shommy N.S."/>
        </authorList>
    </citation>
    <scope>NUCLEOTIDE SEQUENCE [LARGE SCALE GENOMIC DNA]</scope>
    <source>
        <strain evidence="2">cv. O-4</strain>
    </source>
</reference>
<proteinExistence type="predicted"/>
<protein>
    <submittedName>
        <fullName evidence="1">Uncharacterized protein</fullName>
    </submittedName>
</protein>
<evidence type="ECO:0000313" key="1">
    <source>
        <dbReference type="EMBL" id="OMO56055.1"/>
    </source>
</evidence>
<dbReference type="Proteomes" id="UP000187203">
    <property type="component" value="Unassembled WGS sequence"/>
</dbReference>
<accession>A0A1R3GD92</accession>
<sequence length="39" mass="4431">MTDSLPELLSMKRKSAKKLKEEKLKFLCLAYTGTAPRFG</sequence>
<gene>
    <name evidence="1" type="ORF">COLO4_35804</name>
</gene>
<dbReference type="EMBL" id="AWUE01022798">
    <property type="protein sequence ID" value="OMO56055.1"/>
    <property type="molecule type" value="Genomic_DNA"/>
</dbReference>